<organism evidence="2 3">
    <name type="scientific">Collimonas arenae</name>
    <dbReference type="NCBI Taxonomy" id="279058"/>
    <lineage>
        <taxon>Bacteria</taxon>
        <taxon>Pseudomonadati</taxon>
        <taxon>Pseudomonadota</taxon>
        <taxon>Betaproteobacteria</taxon>
        <taxon>Burkholderiales</taxon>
        <taxon>Oxalobacteraceae</taxon>
        <taxon>Collimonas</taxon>
    </lineage>
</organism>
<dbReference type="NCBIfam" id="TIGR01644">
    <property type="entry name" value="phage_P2_V"/>
    <property type="match status" value="1"/>
</dbReference>
<dbReference type="HOGENOM" id="CLU_088884_2_1_4"/>
<evidence type="ECO:0000313" key="3">
    <source>
        <dbReference type="Proteomes" id="UP000030302"/>
    </source>
</evidence>
<gene>
    <name evidence="2" type="ORF">LT85_3833</name>
</gene>
<dbReference type="InterPro" id="IPR013046">
    <property type="entry name" value="GpV/Gp45"/>
</dbReference>
<dbReference type="OrthoDB" id="4931325at2"/>
<keyword evidence="3" id="KW-1185">Reference proteome</keyword>
<proteinExistence type="predicted"/>
<dbReference type="Pfam" id="PF18946">
    <property type="entry name" value="Apex"/>
    <property type="match status" value="1"/>
</dbReference>
<dbReference type="KEGG" id="care:LT85_3833"/>
<dbReference type="EMBL" id="CP009962">
    <property type="protein sequence ID" value="AIY42991.1"/>
    <property type="molecule type" value="Genomic_DNA"/>
</dbReference>
<feature type="domain" description="Gp5/Type VI secretion system Vgr protein OB-fold" evidence="1">
    <location>
        <begin position="22"/>
        <end position="87"/>
    </location>
</feature>
<sequence length="218" mass="23184">MHRMTIDRSELLRLLLNLIRFGTIAEIDHDAQHVRVKVGKNTTTWRPWITARAGETQIWCPPSLGEQVILLSPEGDFNKAAVLPAVYSDKFKTPSTNPAHHTIRYMDGTVVQYDSSSHTLTATLSDGTSVTLAPGKVTSNAEDTICTGNLTVEKNLTVNGFAALNAGMNVKAGKAGGAAAMIQGIMQATVDVIASGISLVKHPHGGVKKGGDDTEGPK</sequence>
<evidence type="ECO:0000259" key="1">
    <source>
        <dbReference type="Pfam" id="PF04717"/>
    </source>
</evidence>
<dbReference type="InterPro" id="IPR044033">
    <property type="entry name" value="GpV-like_apex"/>
</dbReference>
<dbReference type="Pfam" id="PF04717">
    <property type="entry name" value="Phage_base_V"/>
    <property type="match status" value="1"/>
</dbReference>
<dbReference type="InterPro" id="IPR037026">
    <property type="entry name" value="Vgr_OB-fold_dom_sf"/>
</dbReference>
<dbReference type="Proteomes" id="UP000030302">
    <property type="component" value="Chromosome"/>
</dbReference>
<evidence type="ECO:0000313" key="2">
    <source>
        <dbReference type="EMBL" id="AIY42991.1"/>
    </source>
</evidence>
<reference evidence="3" key="1">
    <citation type="journal article" date="2014" name="Soil Biol. Biochem.">
        <title>Structure and function of bacterial communities in ageing soils: Insights from the Mendocino ecological staircase.</title>
        <authorList>
            <person name="Uroz S."/>
            <person name="Tech J.J."/>
            <person name="Sawaya N.A."/>
            <person name="Frey-Klett P."/>
            <person name="Leveau J.H.J."/>
        </authorList>
    </citation>
    <scope>NUCLEOTIDE SEQUENCE [LARGE SCALE GENOMIC DNA]</scope>
    <source>
        <strain evidence="3">Cal35</strain>
    </source>
</reference>
<dbReference type="STRING" id="279058.LT85_3833"/>
<dbReference type="Gene3D" id="2.40.50.230">
    <property type="entry name" value="Gp5 N-terminal domain"/>
    <property type="match status" value="1"/>
</dbReference>
<accession>A0A0A1FEP5</accession>
<dbReference type="Gene3D" id="6.20.150.10">
    <property type="match status" value="1"/>
</dbReference>
<protein>
    <submittedName>
        <fullName evidence="2">Phage baseplate assembly protein V</fullName>
    </submittedName>
</protein>
<name>A0A0A1FEP5_9BURK</name>
<dbReference type="AlphaFoldDB" id="A0A0A1FEP5"/>
<dbReference type="InterPro" id="IPR006531">
    <property type="entry name" value="Gp5/Vgr_OB"/>
</dbReference>